<dbReference type="PANTHER" id="PTHR45527">
    <property type="entry name" value="NONRIBOSOMAL PEPTIDE SYNTHETASE"/>
    <property type="match status" value="1"/>
</dbReference>
<dbReference type="KEGG" id="whr:OG579_07320"/>
<organism evidence="2 3">
    <name type="scientific">Williamsia herbipolensis</name>
    <dbReference type="NCBI Taxonomy" id="1603258"/>
    <lineage>
        <taxon>Bacteria</taxon>
        <taxon>Bacillati</taxon>
        <taxon>Actinomycetota</taxon>
        <taxon>Actinomycetes</taxon>
        <taxon>Mycobacteriales</taxon>
        <taxon>Nocardiaceae</taxon>
        <taxon>Williamsia</taxon>
    </lineage>
</organism>
<keyword evidence="3" id="KW-1185">Reference proteome</keyword>
<reference evidence="2 3" key="1">
    <citation type="submission" date="2022-10" db="EMBL/GenBank/DDBJ databases">
        <title>The complete genomes of actinobacterial strains from the NBC collection.</title>
        <authorList>
            <person name="Joergensen T.S."/>
            <person name="Alvarez Arevalo M."/>
            <person name="Sterndorff E.B."/>
            <person name="Faurdal D."/>
            <person name="Vuksanovic O."/>
            <person name="Mourched A.-S."/>
            <person name="Charusanti P."/>
            <person name="Shaw S."/>
            <person name="Blin K."/>
            <person name="Weber T."/>
        </authorList>
    </citation>
    <scope>NUCLEOTIDE SEQUENCE [LARGE SCALE GENOMIC DNA]</scope>
    <source>
        <strain evidence="2 3">NBC_00319</strain>
    </source>
</reference>
<dbReference type="GO" id="GO:0003824">
    <property type="term" value="F:catalytic activity"/>
    <property type="evidence" value="ECO:0007669"/>
    <property type="project" value="InterPro"/>
</dbReference>
<evidence type="ECO:0000313" key="3">
    <source>
        <dbReference type="Proteomes" id="UP001432128"/>
    </source>
</evidence>
<dbReference type="RefSeq" id="WP_328858606.1">
    <property type="nucleotide sequence ID" value="NZ_CP108021.1"/>
</dbReference>
<dbReference type="InterPro" id="IPR001242">
    <property type="entry name" value="Condensation_dom"/>
</dbReference>
<gene>
    <name evidence="2" type="ORF">OG579_07320</name>
</gene>
<protein>
    <submittedName>
        <fullName evidence="2">Condensation domain-containing protein</fullName>
    </submittedName>
</protein>
<dbReference type="AlphaFoldDB" id="A0AAU4K687"/>
<dbReference type="GO" id="GO:0008610">
    <property type="term" value="P:lipid biosynthetic process"/>
    <property type="evidence" value="ECO:0007669"/>
    <property type="project" value="UniProtKB-ARBA"/>
</dbReference>
<dbReference type="PANTHER" id="PTHR45527:SF1">
    <property type="entry name" value="FATTY ACID SYNTHASE"/>
    <property type="match status" value="1"/>
</dbReference>
<name>A0AAU4K687_9NOCA</name>
<accession>A0AAU4K687</accession>
<dbReference type="Gene3D" id="3.30.559.10">
    <property type="entry name" value="Chloramphenicol acetyltransferase-like domain"/>
    <property type="match status" value="1"/>
</dbReference>
<dbReference type="Proteomes" id="UP001432128">
    <property type="component" value="Chromosome"/>
</dbReference>
<dbReference type="Gene3D" id="3.30.559.30">
    <property type="entry name" value="Nonribosomal peptide synthetase, condensation domain"/>
    <property type="match status" value="1"/>
</dbReference>
<dbReference type="GO" id="GO:0044550">
    <property type="term" value="P:secondary metabolite biosynthetic process"/>
    <property type="evidence" value="ECO:0007669"/>
    <property type="project" value="TreeGrafter"/>
</dbReference>
<dbReference type="SUPFAM" id="SSF52777">
    <property type="entry name" value="CoA-dependent acyltransferases"/>
    <property type="match status" value="2"/>
</dbReference>
<proteinExistence type="predicted"/>
<dbReference type="EMBL" id="CP108021">
    <property type="protein sequence ID" value="WUM21581.1"/>
    <property type="molecule type" value="Genomic_DNA"/>
</dbReference>
<dbReference type="Pfam" id="PF00668">
    <property type="entry name" value="Condensation"/>
    <property type="match status" value="1"/>
</dbReference>
<evidence type="ECO:0000313" key="2">
    <source>
        <dbReference type="EMBL" id="WUM21581.1"/>
    </source>
</evidence>
<dbReference type="GO" id="GO:0031177">
    <property type="term" value="F:phosphopantetheine binding"/>
    <property type="evidence" value="ECO:0007669"/>
    <property type="project" value="TreeGrafter"/>
</dbReference>
<evidence type="ECO:0000259" key="1">
    <source>
        <dbReference type="Pfam" id="PF00668"/>
    </source>
</evidence>
<dbReference type="InterPro" id="IPR023213">
    <property type="entry name" value="CAT-like_dom_sf"/>
</dbReference>
<sequence>MAVTEVVDGPGEPGVVEQRTFGLTAAQEEMWAAEQLQDDYSVTVAHYLDITDDGHPFDPEVFRRGVIEGARLLETAYSRFVLVDGEPRQFVDPDPDVAFDVTTVDLRSEPDPLAAAHEWMRADHTATMDLTADPMAVSAFIRVADDRTFWYLRGHHIAFDGFAALTCLHEGVDRYNAALSGETYEVAPRATLAEVTADDERYRSGSRRDADAAHWSERVADLPAPVSLAPAQSGRLHPDHAIAGRELSADTRTMLDARAEQFGGSAAPLLASAFGAFLAVAADRDDVVLTLPITGRVTAKIKRAGGMVANMLPVRVDAVARHTPESLVAVVGSELTGCLRHQRYRFADIARIAGLDERRVTFGPIVNLVFFEKPLQLHGARVSYHIVSSGILEDLRINLYQAGAGLPIRVDLHGNSTMYSQAEIAAHLDAFLVFLDEFLARPGDPIATIGSMIRGGLTVR</sequence>
<feature type="domain" description="Condensation" evidence="1">
    <location>
        <begin position="18"/>
        <end position="450"/>
    </location>
</feature>
<dbReference type="GO" id="GO:0005737">
    <property type="term" value="C:cytoplasm"/>
    <property type="evidence" value="ECO:0007669"/>
    <property type="project" value="TreeGrafter"/>
</dbReference>
<dbReference type="GO" id="GO:0043041">
    <property type="term" value="P:amino acid activation for nonribosomal peptide biosynthetic process"/>
    <property type="evidence" value="ECO:0007669"/>
    <property type="project" value="TreeGrafter"/>
</dbReference>